<organism evidence="2 3">
    <name type="scientific">Anaerosacchariphilus polymeriproducens</name>
    <dbReference type="NCBI Taxonomy" id="1812858"/>
    <lineage>
        <taxon>Bacteria</taxon>
        <taxon>Bacillati</taxon>
        <taxon>Bacillota</taxon>
        <taxon>Clostridia</taxon>
        <taxon>Lachnospirales</taxon>
        <taxon>Lachnospiraceae</taxon>
        <taxon>Anaerosacchariphilus</taxon>
    </lineage>
</organism>
<dbReference type="OrthoDB" id="2933491at2"/>
<dbReference type="Pfam" id="PF01471">
    <property type="entry name" value="PG_binding_1"/>
    <property type="match status" value="1"/>
</dbReference>
<dbReference type="InterPro" id="IPR038765">
    <property type="entry name" value="Papain-like_cys_pep_sf"/>
</dbReference>
<name>A0A371AXS3_9FIRM</name>
<dbReference type="Gene3D" id="1.10.101.10">
    <property type="entry name" value="PGBD-like superfamily/PGBD"/>
    <property type="match status" value="1"/>
</dbReference>
<evidence type="ECO:0000313" key="3">
    <source>
        <dbReference type="Proteomes" id="UP000255036"/>
    </source>
</evidence>
<sequence>MSKTDRGLVNFALSQVGVACLYGAKGEKINQSLIDQWASLYPNIYTDTYIKKAQKFIGYVAYDCSGLISGYTGIIRNSQHYMDTAIEKLPINQISNNCFGWAVWKRGHIGVFIGDNTVVEARGIESGVIKTSVYSNSWTHIIQLVDIDYNSNSGGNGFKFEVKDFQKWMNQNYASIINENCGALLDEDNIYGEKTRNAALCIWKYQMNKLNTGYTFDLKNRYFGPKCNQYGTGSLVKNGDRGIFVYLAEGMLRAKKLYTGGLDGIAGPLLEGAIKGFQKANALTVDGECGVKTWDILFG</sequence>
<dbReference type="InterPro" id="IPR036365">
    <property type="entry name" value="PGBD-like_sf"/>
</dbReference>
<proteinExistence type="predicted"/>
<protein>
    <submittedName>
        <fullName evidence="2">Peptidoglycan-binding protein</fullName>
    </submittedName>
</protein>
<dbReference type="AlphaFoldDB" id="A0A371AXS3"/>
<keyword evidence="3" id="KW-1185">Reference proteome</keyword>
<evidence type="ECO:0000313" key="2">
    <source>
        <dbReference type="EMBL" id="RDU24378.1"/>
    </source>
</evidence>
<dbReference type="EMBL" id="QRCT01000013">
    <property type="protein sequence ID" value="RDU24378.1"/>
    <property type="molecule type" value="Genomic_DNA"/>
</dbReference>
<accession>A0A371AXS3</accession>
<dbReference type="Proteomes" id="UP000255036">
    <property type="component" value="Unassembled WGS sequence"/>
</dbReference>
<evidence type="ECO:0000259" key="1">
    <source>
        <dbReference type="Pfam" id="PF01471"/>
    </source>
</evidence>
<dbReference type="InterPro" id="IPR002477">
    <property type="entry name" value="Peptidoglycan-bd-like"/>
</dbReference>
<feature type="domain" description="Peptidoglycan binding-like" evidence="1">
    <location>
        <begin position="245"/>
        <end position="297"/>
    </location>
</feature>
<gene>
    <name evidence="2" type="ORF">DWV06_05235</name>
</gene>
<dbReference type="SUPFAM" id="SSF47090">
    <property type="entry name" value="PGBD-like"/>
    <property type="match status" value="1"/>
</dbReference>
<dbReference type="InterPro" id="IPR036366">
    <property type="entry name" value="PGBDSf"/>
</dbReference>
<dbReference type="Gene3D" id="3.90.1720.10">
    <property type="entry name" value="endopeptidase domain like (from Nostoc punctiforme)"/>
    <property type="match status" value="1"/>
</dbReference>
<dbReference type="PROSITE" id="PS51257">
    <property type="entry name" value="PROKAR_LIPOPROTEIN"/>
    <property type="match status" value="1"/>
</dbReference>
<reference evidence="2 3" key="1">
    <citation type="submission" date="2018-07" db="EMBL/GenBank/DDBJ databases">
        <title>Anaerosacharophilus polymeroproducens gen. nov. sp. nov., an anaerobic bacterium isolated from salt field.</title>
        <authorList>
            <person name="Kim W."/>
            <person name="Yang S.-H."/>
            <person name="Oh J."/>
            <person name="Lee J.-H."/>
            <person name="Kwon K.K."/>
        </authorList>
    </citation>
    <scope>NUCLEOTIDE SEQUENCE [LARGE SCALE GENOMIC DNA]</scope>
    <source>
        <strain evidence="2 3">MCWD5</strain>
    </source>
</reference>
<comment type="caution">
    <text evidence="2">The sequence shown here is derived from an EMBL/GenBank/DDBJ whole genome shotgun (WGS) entry which is preliminary data.</text>
</comment>
<dbReference type="SUPFAM" id="SSF54001">
    <property type="entry name" value="Cysteine proteinases"/>
    <property type="match status" value="1"/>
</dbReference>
<dbReference type="RefSeq" id="WP_115481122.1">
    <property type="nucleotide sequence ID" value="NZ_QRCT01000013.1"/>
</dbReference>